<dbReference type="Pfam" id="PF09130">
    <property type="entry name" value="DUF1932"/>
    <property type="match status" value="1"/>
</dbReference>
<dbReference type="Pfam" id="PF03446">
    <property type="entry name" value="NAD_binding_2"/>
    <property type="match status" value="1"/>
</dbReference>
<keyword evidence="1" id="KW-0560">Oxidoreductase</keyword>
<accession>A0ABW4S847</accession>
<evidence type="ECO:0000313" key="4">
    <source>
        <dbReference type="EMBL" id="MFD1912979.1"/>
    </source>
</evidence>
<gene>
    <name evidence="4" type="ORF">ACFSGJ_12225</name>
</gene>
<reference evidence="5" key="1">
    <citation type="journal article" date="2019" name="Int. J. Syst. Evol. Microbiol.">
        <title>The Global Catalogue of Microorganisms (GCM) 10K type strain sequencing project: providing services to taxonomists for standard genome sequencing and annotation.</title>
        <authorList>
            <consortium name="The Broad Institute Genomics Platform"/>
            <consortium name="The Broad Institute Genome Sequencing Center for Infectious Disease"/>
            <person name="Wu L."/>
            <person name="Ma J."/>
        </authorList>
    </citation>
    <scope>NUCLEOTIDE SEQUENCE [LARGE SCALE GENOMIC DNA]</scope>
    <source>
        <strain evidence="5">CGMCC 4.7242</strain>
    </source>
</reference>
<proteinExistence type="predicted"/>
<dbReference type="EMBL" id="JBHUGH010000009">
    <property type="protein sequence ID" value="MFD1912979.1"/>
    <property type="molecule type" value="Genomic_DNA"/>
</dbReference>
<evidence type="ECO:0000259" key="2">
    <source>
        <dbReference type="Pfam" id="PF03446"/>
    </source>
</evidence>
<protein>
    <submittedName>
        <fullName evidence="4">DUF1932 domain-containing protein</fullName>
    </submittedName>
</protein>
<evidence type="ECO:0000259" key="3">
    <source>
        <dbReference type="Pfam" id="PF09130"/>
    </source>
</evidence>
<dbReference type="InterPro" id="IPR015814">
    <property type="entry name" value="Pgluconate_DH_NAD-bd_C"/>
</dbReference>
<dbReference type="Gene3D" id="3.40.50.720">
    <property type="entry name" value="NAD(P)-binding Rossmann-like Domain"/>
    <property type="match status" value="1"/>
</dbReference>
<dbReference type="InterPro" id="IPR008927">
    <property type="entry name" value="6-PGluconate_DH-like_C_sf"/>
</dbReference>
<dbReference type="InterPro" id="IPR015815">
    <property type="entry name" value="HIBADH-related"/>
</dbReference>
<feature type="domain" description="Phosphogluconate dehydrogenase NAD-binding putative C-terminal" evidence="3">
    <location>
        <begin position="186"/>
        <end position="256"/>
    </location>
</feature>
<dbReference type="Proteomes" id="UP001597353">
    <property type="component" value="Unassembled WGS sequence"/>
</dbReference>
<name>A0ABW4S847_9RHOB</name>
<sequence>MKIGFIGFGEAARAFCDTLRVVEPSLRFAAWDRLSTEDAMRAAMAERGVAPASPDGLSDCDWIFSAVTADQSLAALEAQRAHLRPGQVVIDINSVSPGRKRDSAALVAQAGARYVDMAVMAPVHPRGHRTPVLVAGDTGVMPDLLRLGFDCREVGAQPGDATAIKMVRSLFVKGLEAITVECLLAAEASGCRDEIIASLSASFPGLGWPDFAAYQFERTLRHGARRAAEMRESAETLRALGLRGALADEIAEVQERMAACDLRAGEAPLPTLLAPVLAARRRV</sequence>
<feature type="domain" description="6-phosphogluconate dehydrogenase NADP-binding" evidence="2">
    <location>
        <begin position="2"/>
        <end position="121"/>
    </location>
</feature>
<dbReference type="SUPFAM" id="SSF48179">
    <property type="entry name" value="6-phosphogluconate dehydrogenase C-terminal domain-like"/>
    <property type="match status" value="1"/>
</dbReference>
<evidence type="ECO:0000313" key="5">
    <source>
        <dbReference type="Proteomes" id="UP001597353"/>
    </source>
</evidence>
<comment type="caution">
    <text evidence="4">The sequence shown here is derived from an EMBL/GenBank/DDBJ whole genome shotgun (WGS) entry which is preliminary data.</text>
</comment>
<dbReference type="SUPFAM" id="SSF51735">
    <property type="entry name" value="NAD(P)-binding Rossmann-fold domains"/>
    <property type="match status" value="1"/>
</dbReference>
<dbReference type="Gene3D" id="1.10.1040.10">
    <property type="entry name" value="N-(1-d-carboxylethyl)-l-norvaline Dehydrogenase, domain 2"/>
    <property type="match status" value="1"/>
</dbReference>
<organism evidence="4 5">
    <name type="scientific">Halodurantibacterium flavum</name>
    <dbReference type="NCBI Taxonomy" id="1382802"/>
    <lineage>
        <taxon>Bacteria</taxon>
        <taxon>Pseudomonadati</taxon>
        <taxon>Pseudomonadota</taxon>
        <taxon>Alphaproteobacteria</taxon>
        <taxon>Rhodobacterales</taxon>
        <taxon>Paracoccaceae</taxon>
        <taxon>Halodurantibacterium</taxon>
    </lineage>
</organism>
<dbReference type="InterPro" id="IPR036291">
    <property type="entry name" value="NAD(P)-bd_dom_sf"/>
</dbReference>
<dbReference type="InterPro" id="IPR006115">
    <property type="entry name" value="6PGDH_NADP-bd"/>
</dbReference>
<evidence type="ECO:0000256" key="1">
    <source>
        <dbReference type="ARBA" id="ARBA00023002"/>
    </source>
</evidence>
<dbReference type="PIRSF" id="PIRSF000103">
    <property type="entry name" value="HIBADH"/>
    <property type="match status" value="1"/>
</dbReference>
<dbReference type="RefSeq" id="WP_390262055.1">
    <property type="nucleotide sequence ID" value="NZ_JBHUGH010000009.1"/>
</dbReference>
<dbReference type="InterPro" id="IPR013328">
    <property type="entry name" value="6PGD_dom2"/>
</dbReference>
<keyword evidence="5" id="KW-1185">Reference proteome</keyword>